<dbReference type="Proteomes" id="UP000204502">
    <property type="component" value="Segment"/>
</dbReference>
<proteinExistence type="predicted"/>
<evidence type="ECO:0000313" key="2">
    <source>
        <dbReference type="Proteomes" id="UP000204502"/>
    </source>
</evidence>
<dbReference type="OrthoDB" id="11353at10239"/>
<dbReference type="KEGG" id="vg:28801701"/>
<dbReference type="RefSeq" id="YP_009274746.1">
    <property type="nucleotide sequence ID" value="NC_030920.1"/>
</dbReference>
<dbReference type="GeneID" id="28801701"/>
<evidence type="ECO:0000313" key="1">
    <source>
        <dbReference type="EMBL" id="AMB18622.1"/>
    </source>
</evidence>
<keyword evidence="2" id="KW-1185">Reference proteome</keyword>
<dbReference type="EMBL" id="KU253712">
    <property type="protein sequence ID" value="AMB18622.1"/>
    <property type="molecule type" value="Genomic_DNA"/>
</dbReference>
<sequence>MFGFTEHEMEIYQNDVQAFAIEEVTTKVVQNSKFVAPAVQQEGKVVVSDRFLQGVFNDIQTVITLTAYAMAYEYAFLQDDAEAVEDEIIKHLHTKYEGYTISQFIKYSVVFTQDIIPEIVGELVLELPYLYAAARCSDEFDDELFLEERLAAYTEYLDSNYFEFEGLDDYEDFDDEDEEEAFSEEDFDE</sequence>
<name>A0A0Y0DBC0_9CAUD</name>
<dbReference type="InterPro" id="IPR055822">
    <property type="entry name" value="DUF7398"/>
</dbReference>
<accession>A0A0Y0DBC0</accession>
<protein>
    <submittedName>
        <fullName evidence="1">Uncharacterized protein</fullName>
    </submittedName>
</protein>
<reference evidence="1 2" key="1">
    <citation type="journal article" date="2016" name="Genome Announc.">
        <title>Complete Genome Sequence of Bacillus megaterium Bacteriophage Eldridge.</title>
        <authorList>
            <person name="Reveille A.M."/>
            <person name="Eldridge K.A."/>
            <person name="Temple L.M."/>
        </authorList>
    </citation>
    <scope>NUCLEOTIDE SEQUENCE [LARGE SCALE GENOMIC DNA]</scope>
</reference>
<gene>
    <name evidence="1" type="ORF">Eldridge_039</name>
</gene>
<dbReference type="Pfam" id="PF24131">
    <property type="entry name" value="DUF7398"/>
    <property type="match status" value="1"/>
</dbReference>
<organism evidence="1 2">
    <name type="scientific">Bacillus phage Eldridge</name>
    <dbReference type="NCBI Taxonomy" id="1776293"/>
    <lineage>
        <taxon>Viruses</taxon>
        <taxon>Duplodnaviria</taxon>
        <taxon>Heunggongvirae</taxon>
        <taxon>Uroviricota</taxon>
        <taxon>Caudoviricetes</taxon>
        <taxon>Herelleviridae</taxon>
        <taxon>Bastillevirinae</taxon>
        <taxon>Eldridgevirus</taxon>
        <taxon>Eldridgevirus eldridge</taxon>
    </lineage>
</organism>